<feature type="compositionally biased region" description="Low complexity" evidence="1">
    <location>
        <begin position="64"/>
        <end position="81"/>
    </location>
</feature>
<accession>A0AA87YW65</accession>
<dbReference type="EMBL" id="BTGU01007691">
    <property type="protein sequence ID" value="GMN20389.1"/>
    <property type="molecule type" value="Genomic_DNA"/>
</dbReference>
<organism evidence="2 3">
    <name type="scientific">Ficus carica</name>
    <name type="common">Common fig</name>
    <dbReference type="NCBI Taxonomy" id="3494"/>
    <lineage>
        <taxon>Eukaryota</taxon>
        <taxon>Viridiplantae</taxon>
        <taxon>Streptophyta</taxon>
        <taxon>Embryophyta</taxon>
        <taxon>Tracheophyta</taxon>
        <taxon>Spermatophyta</taxon>
        <taxon>Magnoliopsida</taxon>
        <taxon>eudicotyledons</taxon>
        <taxon>Gunneridae</taxon>
        <taxon>Pentapetalae</taxon>
        <taxon>rosids</taxon>
        <taxon>fabids</taxon>
        <taxon>Rosales</taxon>
        <taxon>Moraceae</taxon>
        <taxon>Ficeae</taxon>
        <taxon>Ficus</taxon>
    </lineage>
</organism>
<comment type="caution">
    <text evidence="2">The sequence shown here is derived from an EMBL/GenBank/DDBJ whole genome shotgun (WGS) entry which is preliminary data.</text>
</comment>
<dbReference type="AlphaFoldDB" id="A0AA87YW65"/>
<gene>
    <name evidence="2" type="ORF">TIFTF001_050027</name>
</gene>
<feature type="compositionally biased region" description="Basic residues" evidence="1">
    <location>
        <begin position="28"/>
        <end position="41"/>
    </location>
</feature>
<feature type="region of interest" description="Disordered" evidence="1">
    <location>
        <begin position="1"/>
        <end position="91"/>
    </location>
</feature>
<evidence type="ECO:0000313" key="2">
    <source>
        <dbReference type="EMBL" id="GMN20389.1"/>
    </source>
</evidence>
<keyword evidence="3" id="KW-1185">Reference proteome</keyword>
<reference evidence="2" key="1">
    <citation type="submission" date="2023-07" db="EMBL/GenBank/DDBJ databases">
        <title>draft genome sequence of fig (Ficus carica).</title>
        <authorList>
            <person name="Takahashi T."/>
            <person name="Nishimura K."/>
        </authorList>
    </citation>
    <scope>NUCLEOTIDE SEQUENCE</scope>
</reference>
<sequence length="91" mass="9887">MVVPLLKRNKNSSSRVAEKSINGGFSHPSRHLQARLHRRRKNGGEESSDPESCRLLASPPLTLVPSVARPSSPSASEFSPSMKTYCHSSSS</sequence>
<name>A0AA87YW65_FICCA</name>
<evidence type="ECO:0000313" key="3">
    <source>
        <dbReference type="Proteomes" id="UP001187192"/>
    </source>
</evidence>
<evidence type="ECO:0000256" key="1">
    <source>
        <dbReference type="SAM" id="MobiDB-lite"/>
    </source>
</evidence>
<dbReference type="Proteomes" id="UP001187192">
    <property type="component" value="Unassembled WGS sequence"/>
</dbReference>
<protein>
    <submittedName>
        <fullName evidence="2">Uncharacterized protein</fullName>
    </submittedName>
</protein>
<proteinExistence type="predicted"/>